<feature type="region of interest" description="Disordered" evidence="1">
    <location>
        <begin position="1"/>
        <end position="57"/>
    </location>
</feature>
<name>A0ABZ2L7U1_9BACT</name>
<dbReference type="Proteomes" id="UP001374803">
    <property type="component" value="Chromosome"/>
</dbReference>
<accession>A0ABZ2L7U1</accession>
<organism evidence="2 3">
    <name type="scientific">Pendulispora rubella</name>
    <dbReference type="NCBI Taxonomy" id="2741070"/>
    <lineage>
        <taxon>Bacteria</taxon>
        <taxon>Pseudomonadati</taxon>
        <taxon>Myxococcota</taxon>
        <taxon>Myxococcia</taxon>
        <taxon>Myxococcales</taxon>
        <taxon>Sorangiineae</taxon>
        <taxon>Pendulisporaceae</taxon>
        <taxon>Pendulispora</taxon>
    </lineage>
</organism>
<dbReference type="RefSeq" id="WP_394836488.1">
    <property type="nucleotide sequence ID" value="NZ_CP089929.1"/>
</dbReference>
<dbReference type="EMBL" id="CP089983">
    <property type="protein sequence ID" value="WXB06830.1"/>
    <property type="molecule type" value="Genomic_DNA"/>
</dbReference>
<gene>
    <name evidence="2" type="ORF">LVJ94_06230</name>
</gene>
<sequence>MAACSGEVVRAPQREVPGDAVAAPTADSGTRDAGSGDAGAISEEAAPVDADGPTPRWDATGCAFRRVRPPESTVDKQCCQPAAGISVCVATRSTVNHHTVGPYTERTLTVTRTMENEPILTLALDRKVHGSMSHPDSEIVWLLVRLTDMGLEVVRSRSREFGRVWSPGGCKRACMAAGTCKGEALHVANICASAGTYVWDGHGFVHSPAEP</sequence>
<evidence type="ECO:0000313" key="2">
    <source>
        <dbReference type="EMBL" id="WXB06830.1"/>
    </source>
</evidence>
<evidence type="ECO:0000256" key="1">
    <source>
        <dbReference type="SAM" id="MobiDB-lite"/>
    </source>
</evidence>
<protein>
    <recommendedName>
        <fullName evidence="4">Apple domain-containing protein</fullName>
    </recommendedName>
</protein>
<proteinExistence type="predicted"/>
<evidence type="ECO:0008006" key="4">
    <source>
        <dbReference type="Google" id="ProtNLM"/>
    </source>
</evidence>
<evidence type="ECO:0000313" key="3">
    <source>
        <dbReference type="Proteomes" id="UP001374803"/>
    </source>
</evidence>
<reference evidence="2" key="1">
    <citation type="submission" date="2021-12" db="EMBL/GenBank/DDBJ databases">
        <title>Discovery of the Pendulisporaceae a myxobacterial family with distinct sporulation behavior and unique specialized metabolism.</title>
        <authorList>
            <person name="Garcia R."/>
            <person name="Popoff A."/>
            <person name="Bader C.D."/>
            <person name="Loehr J."/>
            <person name="Walesch S."/>
            <person name="Walt C."/>
            <person name="Boldt J."/>
            <person name="Bunk B."/>
            <person name="Haeckl F.J.F.P.J."/>
            <person name="Gunesch A.P."/>
            <person name="Birkelbach J."/>
            <person name="Nuebel U."/>
            <person name="Pietschmann T."/>
            <person name="Bach T."/>
            <person name="Mueller R."/>
        </authorList>
    </citation>
    <scope>NUCLEOTIDE SEQUENCE</scope>
    <source>
        <strain evidence="2">MSr11367</strain>
    </source>
</reference>
<keyword evidence="3" id="KW-1185">Reference proteome</keyword>